<protein>
    <submittedName>
        <fullName evidence="1">Uncharacterized protein</fullName>
    </submittedName>
</protein>
<name>A0AB39KQS9_9CAUL</name>
<gene>
    <name evidence="1" type="ORF">ABOZ73_15485</name>
</gene>
<dbReference type="AlphaFoldDB" id="A0AB39KQS9"/>
<sequence length="110" mass="11771">MKSLLILGAMITALASGEAADRSEPKARPQSEARAFAYEDKVVDLLIVGPAARLLYDRLPGRGQVQACGASGLHKGDGKITCRKDDDGYACHIWLDAGRQTLAEPQTDDC</sequence>
<reference evidence="1" key="1">
    <citation type="submission" date="2024-06" db="EMBL/GenBank/DDBJ databases">
        <title>Caulobacter inopinatus, sp. nov.</title>
        <authorList>
            <person name="Donachie S.P."/>
        </authorList>
    </citation>
    <scope>NUCLEOTIDE SEQUENCE</scope>
    <source>
        <strain evidence="1">73W</strain>
    </source>
</reference>
<evidence type="ECO:0000313" key="1">
    <source>
        <dbReference type="EMBL" id="XDO96167.1"/>
    </source>
</evidence>
<dbReference type="RefSeq" id="WP_369059021.1">
    <property type="nucleotide sequence ID" value="NZ_CP158375.1"/>
</dbReference>
<organism evidence="1">
    <name type="scientific">Caulobacter sp. 73W</name>
    <dbReference type="NCBI Taxonomy" id="3161137"/>
    <lineage>
        <taxon>Bacteria</taxon>
        <taxon>Pseudomonadati</taxon>
        <taxon>Pseudomonadota</taxon>
        <taxon>Alphaproteobacteria</taxon>
        <taxon>Caulobacterales</taxon>
        <taxon>Caulobacteraceae</taxon>
        <taxon>Caulobacter</taxon>
    </lineage>
</organism>
<dbReference type="EMBL" id="CP158375">
    <property type="protein sequence ID" value="XDO96167.1"/>
    <property type="molecule type" value="Genomic_DNA"/>
</dbReference>
<proteinExistence type="predicted"/>
<accession>A0AB39KQS9</accession>